<sequence>MDLLSSLDRMADIASEAVEEAQETCNRDDPLMVAMEPGETHDTRDDVQNGSGPTPFSAAEILEIEFENPEEASRFYEQYSRRRNLPCVKARS</sequence>
<evidence type="ECO:0000313" key="3">
    <source>
        <dbReference type="Proteomes" id="UP001341840"/>
    </source>
</evidence>
<organism evidence="2 3">
    <name type="scientific">Stylosanthes scabra</name>
    <dbReference type="NCBI Taxonomy" id="79078"/>
    <lineage>
        <taxon>Eukaryota</taxon>
        <taxon>Viridiplantae</taxon>
        <taxon>Streptophyta</taxon>
        <taxon>Embryophyta</taxon>
        <taxon>Tracheophyta</taxon>
        <taxon>Spermatophyta</taxon>
        <taxon>Magnoliopsida</taxon>
        <taxon>eudicotyledons</taxon>
        <taxon>Gunneridae</taxon>
        <taxon>Pentapetalae</taxon>
        <taxon>rosids</taxon>
        <taxon>fabids</taxon>
        <taxon>Fabales</taxon>
        <taxon>Fabaceae</taxon>
        <taxon>Papilionoideae</taxon>
        <taxon>50 kb inversion clade</taxon>
        <taxon>dalbergioids sensu lato</taxon>
        <taxon>Dalbergieae</taxon>
        <taxon>Pterocarpus clade</taxon>
        <taxon>Stylosanthes</taxon>
    </lineage>
</organism>
<evidence type="ECO:0000313" key="2">
    <source>
        <dbReference type="EMBL" id="MED6109608.1"/>
    </source>
</evidence>
<dbReference type="EMBL" id="JASCZI010000168">
    <property type="protein sequence ID" value="MED6109608.1"/>
    <property type="molecule type" value="Genomic_DNA"/>
</dbReference>
<name>A0ABU6QCS1_9FABA</name>
<proteinExistence type="predicted"/>
<dbReference type="Proteomes" id="UP001341840">
    <property type="component" value="Unassembled WGS sequence"/>
</dbReference>
<gene>
    <name evidence="2" type="ORF">PIB30_035305</name>
</gene>
<comment type="caution">
    <text evidence="2">The sequence shown here is derived from an EMBL/GenBank/DDBJ whole genome shotgun (WGS) entry which is preliminary data.</text>
</comment>
<protein>
    <submittedName>
        <fullName evidence="2">Uncharacterized protein</fullName>
    </submittedName>
</protein>
<reference evidence="2 3" key="1">
    <citation type="journal article" date="2023" name="Plants (Basel)">
        <title>Bridging the Gap: Combining Genomics and Transcriptomics Approaches to Understand Stylosanthes scabra, an Orphan Legume from the Brazilian Caatinga.</title>
        <authorList>
            <person name="Ferreira-Neto J.R.C."/>
            <person name="da Silva M.D."/>
            <person name="Binneck E."/>
            <person name="de Melo N.F."/>
            <person name="da Silva R.H."/>
            <person name="de Melo A.L.T.M."/>
            <person name="Pandolfi V."/>
            <person name="Bustamante F.O."/>
            <person name="Brasileiro-Vidal A.C."/>
            <person name="Benko-Iseppon A.M."/>
        </authorList>
    </citation>
    <scope>NUCLEOTIDE SEQUENCE [LARGE SCALE GENOMIC DNA]</scope>
    <source>
        <tissue evidence="2">Leaves</tissue>
    </source>
</reference>
<feature type="region of interest" description="Disordered" evidence="1">
    <location>
        <begin position="35"/>
        <end position="55"/>
    </location>
</feature>
<accession>A0ABU6QCS1</accession>
<evidence type="ECO:0000256" key="1">
    <source>
        <dbReference type="SAM" id="MobiDB-lite"/>
    </source>
</evidence>
<feature type="compositionally biased region" description="Basic and acidic residues" evidence="1">
    <location>
        <begin position="38"/>
        <end position="47"/>
    </location>
</feature>
<keyword evidence="3" id="KW-1185">Reference proteome</keyword>